<dbReference type="OrthoDB" id="1429373at2"/>
<evidence type="ECO:0000313" key="2">
    <source>
        <dbReference type="EMBL" id="SHM73367.1"/>
    </source>
</evidence>
<keyword evidence="3" id="KW-1185">Reference proteome</keyword>
<reference evidence="3" key="1">
    <citation type="submission" date="2016-11" db="EMBL/GenBank/DDBJ databases">
        <authorList>
            <person name="Varghese N."/>
            <person name="Submissions S."/>
        </authorList>
    </citation>
    <scope>NUCLEOTIDE SEQUENCE [LARGE SCALE GENOMIC DNA]</scope>
    <source>
        <strain evidence="3">ACAM 48</strain>
    </source>
</reference>
<dbReference type="STRING" id="143223.SAMN05878281_1751"/>
<dbReference type="CDD" id="cd14797">
    <property type="entry name" value="DUF302"/>
    <property type="match status" value="1"/>
</dbReference>
<dbReference type="PANTHER" id="PTHR38342:SF1">
    <property type="entry name" value="SLR5037 PROTEIN"/>
    <property type="match status" value="1"/>
</dbReference>
<feature type="domain" description="DUF302" evidence="1">
    <location>
        <begin position="58"/>
        <end position="112"/>
    </location>
</feature>
<dbReference type="Gene3D" id="3.30.310.70">
    <property type="entry name" value="TT1751-like domain"/>
    <property type="match status" value="1"/>
</dbReference>
<sequence>MMENDKGKNKQVSQQNYSESQNTTYCIPRRFGSITFEETVQNVKNNIAKLGLDLVGEFDVKQYLDSSFEKMPRHLILMVCEKETASKLISSDIQMSILFPCHVTIKEVEDNSIIEVSIENTDTTWSSSMKKDVMDVAKNTKNTLIKVLDNIEQLHVKL</sequence>
<dbReference type="Proteomes" id="UP000190235">
    <property type="component" value="Chromosome I"/>
</dbReference>
<gene>
    <name evidence="2" type="ORF">SAMN05878281_1751</name>
</gene>
<accession>A0A1M7L6D6</accession>
<evidence type="ECO:0000259" key="1">
    <source>
        <dbReference type="Pfam" id="PF03625"/>
    </source>
</evidence>
<dbReference type="AlphaFoldDB" id="A0A1M7L6D6"/>
<dbReference type="InterPro" id="IPR005180">
    <property type="entry name" value="DUF302"/>
</dbReference>
<dbReference type="EMBL" id="LT670848">
    <property type="protein sequence ID" value="SHM73367.1"/>
    <property type="molecule type" value="Genomic_DNA"/>
</dbReference>
<proteinExistence type="predicted"/>
<dbReference type="SUPFAM" id="SSF103247">
    <property type="entry name" value="TT1751-like"/>
    <property type="match status" value="1"/>
</dbReference>
<dbReference type="Pfam" id="PF03625">
    <property type="entry name" value="DUF302"/>
    <property type="match status" value="1"/>
</dbReference>
<name>A0A1M7L6D6_9FLAO</name>
<evidence type="ECO:0000313" key="3">
    <source>
        <dbReference type="Proteomes" id="UP000190235"/>
    </source>
</evidence>
<organism evidence="2 3">
    <name type="scientific">Salegentibacter salegens</name>
    <dbReference type="NCBI Taxonomy" id="143223"/>
    <lineage>
        <taxon>Bacteria</taxon>
        <taxon>Pseudomonadati</taxon>
        <taxon>Bacteroidota</taxon>
        <taxon>Flavobacteriia</taxon>
        <taxon>Flavobacteriales</taxon>
        <taxon>Flavobacteriaceae</taxon>
        <taxon>Salegentibacter</taxon>
    </lineage>
</organism>
<dbReference type="InterPro" id="IPR035923">
    <property type="entry name" value="TT1751-like_sf"/>
</dbReference>
<dbReference type="PANTHER" id="PTHR38342">
    <property type="entry name" value="SLR5037 PROTEIN"/>
    <property type="match status" value="1"/>
</dbReference>
<protein>
    <submittedName>
        <fullName evidence="2">Uncharacterized conserved protein, DUF302 family</fullName>
    </submittedName>
</protein>